<dbReference type="Pfam" id="PF00072">
    <property type="entry name" value="Response_reg"/>
    <property type="match status" value="1"/>
</dbReference>
<feature type="domain" description="Response regulatory" evidence="3">
    <location>
        <begin position="3"/>
        <end position="116"/>
    </location>
</feature>
<dbReference type="PANTHER" id="PTHR44591">
    <property type="entry name" value="STRESS RESPONSE REGULATOR PROTEIN 1"/>
    <property type="match status" value="1"/>
</dbReference>
<accession>A0ABQ6G3L1</accession>
<evidence type="ECO:0000256" key="1">
    <source>
        <dbReference type="ARBA" id="ARBA00022553"/>
    </source>
</evidence>
<evidence type="ECO:0000256" key="2">
    <source>
        <dbReference type="PROSITE-ProRule" id="PRU00169"/>
    </source>
</evidence>
<keyword evidence="5" id="KW-1185">Reference proteome</keyword>
<proteinExistence type="predicted"/>
<reference evidence="4 5" key="1">
    <citation type="submission" date="2023-02" db="EMBL/GenBank/DDBJ databases">
        <title>Dictyobacter halimunensis sp. nov., a new member of the class Ktedonobacteria from forest soil in a geothermal area.</title>
        <authorList>
            <person name="Rachmania M.K."/>
            <person name="Ningsih F."/>
            <person name="Sakai Y."/>
            <person name="Yabe S."/>
            <person name="Yokota A."/>
            <person name="Sjamsuridzal W."/>
        </authorList>
    </citation>
    <scope>NUCLEOTIDE SEQUENCE [LARGE SCALE GENOMIC DNA]</scope>
    <source>
        <strain evidence="4 5">S3.2.2.5</strain>
    </source>
</reference>
<protein>
    <recommendedName>
        <fullName evidence="3">Response regulatory domain-containing protein</fullName>
    </recommendedName>
</protein>
<dbReference type="PROSITE" id="PS50110">
    <property type="entry name" value="RESPONSE_REGULATORY"/>
    <property type="match status" value="1"/>
</dbReference>
<evidence type="ECO:0000259" key="3">
    <source>
        <dbReference type="PROSITE" id="PS50110"/>
    </source>
</evidence>
<dbReference type="PANTHER" id="PTHR44591:SF3">
    <property type="entry name" value="RESPONSE REGULATORY DOMAIN-CONTAINING PROTEIN"/>
    <property type="match status" value="1"/>
</dbReference>
<dbReference type="SMART" id="SM00448">
    <property type="entry name" value="REC"/>
    <property type="match status" value="1"/>
</dbReference>
<dbReference type="InterPro" id="IPR050595">
    <property type="entry name" value="Bact_response_regulator"/>
</dbReference>
<dbReference type="CDD" id="cd17574">
    <property type="entry name" value="REC_OmpR"/>
    <property type="match status" value="1"/>
</dbReference>
<dbReference type="InterPro" id="IPR001789">
    <property type="entry name" value="Sig_transdc_resp-reg_receiver"/>
</dbReference>
<dbReference type="InterPro" id="IPR011006">
    <property type="entry name" value="CheY-like_superfamily"/>
</dbReference>
<organism evidence="4 5">
    <name type="scientific">Dictyobacter halimunensis</name>
    <dbReference type="NCBI Taxonomy" id="3026934"/>
    <lineage>
        <taxon>Bacteria</taxon>
        <taxon>Bacillati</taxon>
        <taxon>Chloroflexota</taxon>
        <taxon>Ktedonobacteria</taxon>
        <taxon>Ktedonobacterales</taxon>
        <taxon>Dictyobacteraceae</taxon>
        <taxon>Dictyobacter</taxon>
    </lineage>
</organism>
<dbReference type="Gene3D" id="3.40.50.2300">
    <property type="match status" value="1"/>
</dbReference>
<dbReference type="SUPFAM" id="SSF52172">
    <property type="entry name" value="CheY-like"/>
    <property type="match status" value="1"/>
</dbReference>
<evidence type="ECO:0000313" key="5">
    <source>
        <dbReference type="Proteomes" id="UP001344906"/>
    </source>
</evidence>
<comment type="caution">
    <text evidence="4">The sequence shown here is derived from an EMBL/GenBank/DDBJ whole genome shotgun (WGS) entry which is preliminary data.</text>
</comment>
<gene>
    <name evidence="4" type="ORF">KDH_79400</name>
</gene>
<dbReference type="Proteomes" id="UP001344906">
    <property type="component" value="Unassembled WGS sequence"/>
</dbReference>
<dbReference type="RefSeq" id="WP_338258431.1">
    <property type="nucleotide sequence ID" value="NZ_BSRI01000002.1"/>
</dbReference>
<sequence>MRQILVIDDEIAIAEALCAFLEGEGWQVTTASNGKEGLERLVSVRPAVVVSDVMMPVLNGWELCRRMQSDPRYQSIPLVLMSAGPIMPNWVGCSYAALLRKPFGLDELQQTITRLLKPNASP</sequence>
<name>A0ABQ6G3L1_9CHLR</name>
<evidence type="ECO:0000313" key="4">
    <source>
        <dbReference type="EMBL" id="GLV61123.1"/>
    </source>
</evidence>
<dbReference type="EMBL" id="BSRI01000002">
    <property type="protein sequence ID" value="GLV61123.1"/>
    <property type="molecule type" value="Genomic_DNA"/>
</dbReference>
<feature type="modified residue" description="4-aspartylphosphate" evidence="2">
    <location>
        <position position="52"/>
    </location>
</feature>
<keyword evidence="1 2" id="KW-0597">Phosphoprotein</keyword>